<reference evidence="3" key="1">
    <citation type="submission" date="2016-10" db="EMBL/GenBank/DDBJ databases">
        <authorList>
            <person name="Varghese N."/>
            <person name="Submissions S."/>
        </authorList>
    </citation>
    <scope>NUCLEOTIDE SEQUENCE [LARGE SCALE GENOMIC DNA]</scope>
    <source>
        <strain evidence="3">DSM 21789</strain>
    </source>
</reference>
<dbReference type="Pfam" id="PF00814">
    <property type="entry name" value="TsaD"/>
    <property type="match status" value="1"/>
</dbReference>
<dbReference type="EMBL" id="FOJT01000001">
    <property type="protein sequence ID" value="SFA78685.1"/>
    <property type="molecule type" value="Genomic_DNA"/>
</dbReference>
<protein>
    <submittedName>
        <fullName evidence="2">tRNA threonylcarbamoyladenosine biosynthesis protein TsaB</fullName>
    </submittedName>
</protein>
<gene>
    <name evidence="2" type="ORF">SAMN05660845_0538</name>
</gene>
<proteinExistence type="predicted"/>
<dbReference type="GO" id="GO:0002949">
    <property type="term" value="P:tRNA threonylcarbamoyladenosine modification"/>
    <property type="evidence" value="ECO:0007669"/>
    <property type="project" value="InterPro"/>
</dbReference>
<dbReference type="Gene3D" id="3.30.420.40">
    <property type="match status" value="2"/>
</dbReference>
<dbReference type="SUPFAM" id="SSF53067">
    <property type="entry name" value="Actin-like ATPase domain"/>
    <property type="match status" value="2"/>
</dbReference>
<dbReference type="Proteomes" id="UP000199604">
    <property type="component" value="Unassembled WGS sequence"/>
</dbReference>
<dbReference type="PANTHER" id="PTHR11735">
    <property type="entry name" value="TRNA N6-ADENOSINE THREONYLCARBAMOYLTRANSFERASE"/>
    <property type="match status" value="1"/>
</dbReference>
<feature type="domain" description="Gcp-like" evidence="1">
    <location>
        <begin position="33"/>
        <end position="185"/>
    </location>
</feature>
<evidence type="ECO:0000313" key="3">
    <source>
        <dbReference type="Proteomes" id="UP000199604"/>
    </source>
</evidence>
<dbReference type="STRING" id="498292.SAMN05660845_0538"/>
<dbReference type="InterPro" id="IPR043129">
    <property type="entry name" value="ATPase_NBD"/>
</dbReference>
<dbReference type="GO" id="GO:0005829">
    <property type="term" value="C:cytosol"/>
    <property type="evidence" value="ECO:0007669"/>
    <property type="project" value="TreeGrafter"/>
</dbReference>
<accession>A0A1I0VQP6</accession>
<dbReference type="PANTHER" id="PTHR11735:SF11">
    <property type="entry name" value="TRNA THREONYLCARBAMOYLADENOSINE BIOSYNTHESIS PROTEIN TSAB"/>
    <property type="match status" value="1"/>
</dbReference>
<keyword evidence="3" id="KW-1185">Reference proteome</keyword>
<dbReference type="InterPro" id="IPR022496">
    <property type="entry name" value="T6A_TsaB"/>
</dbReference>
<dbReference type="OrthoDB" id="9784166at2"/>
<evidence type="ECO:0000313" key="2">
    <source>
        <dbReference type="EMBL" id="SFA78685.1"/>
    </source>
</evidence>
<dbReference type="RefSeq" id="WP_091473648.1">
    <property type="nucleotide sequence ID" value="NZ_FOJT01000001.1"/>
</dbReference>
<sequence>MTYILNIETATRNCSVALSQNGNVLACKEIAEAGYSHAEKLHVFIDEILKTNKLTFKDLSAIAISQGPGSYTGLRIGVSAAKGLCYSLDIPLIAIDTLEILARKLIVGSGIIIPMIDARRMECYTAIFDAKHEKTREVKAEIIDENSFQEITETIYFVGDGAPKCKEILTDAKFIYHDDIEFPSANEMCKIAYDKYKKNDIVDVAYFEPFYLKDFMMTVSSK</sequence>
<evidence type="ECO:0000259" key="1">
    <source>
        <dbReference type="Pfam" id="PF00814"/>
    </source>
</evidence>
<name>A0A1I0VQP6_9FLAO</name>
<dbReference type="NCBIfam" id="TIGR03725">
    <property type="entry name" value="T6A_YeaZ"/>
    <property type="match status" value="1"/>
</dbReference>
<organism evidence="2 3">
    <name type="scientific">Flavobacterium swingsii</name>
    <dbReference type="NCBI Taxonomy" id="498292"/>
    <lineage>
        <taxon>Bacteria</taxon>
        <taxon>Pseudomonadati</taxon>
        <taxon>Bacteroidota</taxon>
        <taxon>Flavobacteriia</taxon>
        <taxon>Flavobacteriales</taxon>
        <taxon>Flavobacteriaceae</taxon>
        <taxon>Flavobacterium</taxon>
    </lineage>
</organism>
<dbReference type="InterPro" id="IPR000905">
    <property type="entry name" value="Gcp-like_dom"/>
</dbReference>
<dbReference type="AlphaFoldDB" id="A0A1I0VQP6"/>
<dbReference type="CDD" id="cd24032">
    <property type="entry name" value="ASKHA_NBD_TsaB"/>
    <property type="match status" value="1"/>
</dbReference>